<dbReference type="Pfam" id="PF14464">
    <property type="entry name" value="Prok-JAB"/>
    <property type="match status" value="1"/>
</dbReference>
<dbReference type="RefSeq" id="WP_013700249.1">
    <property type="nucleotide sequence ID" value="NC_015383.1"/>
</dbReference>
<dbReference type="AlphaFoldDB" id="F2LTD5"/>
<reference evidence="7 8" key="1">
    <citation type="journal article" date="2011" name="J. Bacteriol.">
        <title>Complete genome sequence of Burkholderia gladioli BSR3.</title>
        <authorList>
            <person name="Seo Y.S."/>
            <person name="Lim J."/>
            <person name="Choi B.S."/>
            <person name="Kim H."/>
            <person name="Goo E."/>
            <person name="Lee B."/>
            <person name="Lim J.S."/>
            <person name="Choi I.Y."/>
            <person name="Moon J.S."/>
            <person name="Kim J."/>
            <person name="Hwang I."/>
        </authorList>
    </citation>
    <scope>NUCLEOTIDE SEQUENCE [LARGE SCALE GENOMIC DNA]</scope>
    <source>
        <strain evidence="7 8">BSR3</strain>
        <plasmid evidence="7">bgla_4p</plasmid>
    </source>
</reference>
<keyword evidence="4" id="KW-0862">Zinc</keyword>
<dbReference type="InterPro" id="IPR028090">
    <property type="entry name" value="JAB_dom_prok"/>
</dbReference>
<protein>
    <recommendedName>
        <fullName evidence="6">JAB domain-containing protein</fullName>
    </recommendedName>
</protein>
<dbReference type="EMBL" id="CP002604">
    <property type="protein sequence ID" value="AEA66081.1"/>
    <property type="molecule type" value="Genomic_DNA"/>
</dbReference>
<keyword evidence="5" id="KW-0482">Metalloprotease</keyword>
<dbReference type="KEGG" id="bgd:bgla_4p3310"/>
<gene>
    <name evidence="7" type="ordered locus">bgla_4p3310</name>
</gene>
<dbReference type="GO" id="GO:0006508">
    <property type="term" value="P:proteolysis"/>
    <property type="evidence" value="ECO:0007669"/>
    <property type="project" value="UniProtKB-KW"/>
</dbReference>
<keyword evidence="2" id="KW-0479">Metal-binding</keyword>
<evidence type="ECO:0000259" key="6">
    <source>
        <dbReference type="Pfam" id="PF14464"/>
    </source>
</evidence>
<evidence type="ECO:0000313" key="7">
    <source>
        <dbReference type="EMBL" id="AEA66081.1"/>
    </source>
</evidence>
<geneLocation type="plasmid" evidence="7 8">
    <name>bgla_4p</name>
</geneLocation>
<organism evidence="7 8">
    <name type="scientific">Burkholderia gladioli (strain BSR3)</name>
    <dbReference type="NCBI Taxonomy" id="999541"/>
    <lineage>
        <taxon>Bacteria</taxon>
        <taxon>Pseudomonadati</taxon>
        <taxon>Pseudomonadota</taxon>
        <taxon>Betaproteobacteria</taxon>
        <taxon>Burkholderiales</taxon>
        <taxon>Burkholderiaceae</taxon>
        <taxon>Burkholderia</taxon>
    </lineage>
</organism>
<dbReference type="GO" id="GO:0046872">
    <property type="term" value="F:metal ion binding"/>
    <property type="evidence" value="ECO:0007669"/>
    <property type="project" value="UniProtKB-KW"/>
</dbReference>
<evidence type="ECO:0000256" key="1">
    <source>
        <dbReference type="ARBA" id="ARBA00022670"/>
    </source>
</evidence>
<evidence type="ECO:0000256" key="4">
    <source>
        <dbReference type="ARBA" id="ARBA00022833"/>
    </source>
</evidence>
<evidence type="ECO:0000256" key="3">
    <source>
        <dbReference type="ARBA" id="ARBA00022801"/>
    </source>
</evidence>
<accession>F2LTD5</accession>
<name>F2LTD5_BURGS</name>
<sequence>MSAALILRHPFHEGARILIEPFVLLTLMDFRQTDPAAPESGGILLGYRRGMHLHVSMVTTPQPGDIQHRYGFRRQAHGHQKIALDLWKAERETMDYLGEWHTHPEAAPTPSPIDTGEWRKICAKKSESMMFLILGTRNVLWVGAGRRGELRGETADVPSGSGTE</sequence>
<evidence type="ECO:0000256" key="5">
    <source>
        <dbReference type="ARBA" id="ARBA00023049"/>
    </source>
</evidence>
<dbReference type="Proteomes" id="UP000008316">
    <property type="component" value="Plasmid bgla_4p"/>
</dbReference>
<feature type="domain" description="JAB" evidence="6">
    <location>
        <begin position="36"/>
        <end position="136"/>
    </location>
</feature>
<keyword evidence="1" id="KW-0645">Protease</keyword>
<evidence type="ECO:0000256" key="2">
    <source>
        <dbReference type="ARBA" id="ARBA00022723"/>
    </source>
</evidence>
<dbReference type="SUPFAM" id="SSF102712">
    <property type="entry name" value="JAB1/MPN domain"/>
    <property type="match status" value="1"/>
</dbReference>
<keyword evidence="3" id="KW-0378">Hydrolase</keyword>
<keyword evidence="7" id="KW-0614">Plasmid</keyword>
<keyword evidence="8" id="KW-1185">Reference proteome</keyword>
<proteinExistence type="predicted"/>
<dbReference type="GO" id="GO:0008237">
    <property type="term" value="F:metallopeptidase activity"/>
    <property type="evidence" value="ECO:0007669"/>
    <property type="project" value="UniProtKB-KW"/>
</dbReference>
<dbReference type="HOGENOM" id="CLU_123228_1_1_4"/>
<dbReference type="Gene3D" id="3.40.140.10">
    <property type="entry name" value="Cytidine Deaminase, domain 2"/>
    <property type="match status" value="1"/>
</dbReference>
<evidence type="ECO:0000313" key="8">
    <source>
        <dbReference type="Proteomes" id="UP000008316"/>
    </source>
</evidence>